<sequence>MKGIFFAMCVLFAYVNSTAQTIKPLGIGDTVPDVRLHLLEANGLKTVKLADYYREKPLILDFWASWCAACIKGMTKADSLLQRTGAAVNVLPITYEDEATVRRFIGRQKSMQGLRLPFAVSDDVLMGKLFAFRTLPHAVWIGTDGVVQAITYAEEMNAVNLTAFADNRLPVLREKKDNVDYNPQNPLPVEEGSYVYRSVLTKYQPGLQSIIGAYTSAYSKGAVYKRFIGINTPVVSYYYYCYSKGRSGSVQMQRIELSVKDSMAVNPYRAEDATRVMIEPYLYCFELTLPEKVTAADFFPWLLNDLNRCLPYKGSIEKRERLCWVVKAVDATKHPTASKGTEGIKWKKGIVQAFINQPMEVVCDYFNWNLEYPVVNETGIGYNVDLDVTIKEGSGKESRFLNAASVKESLERYGFTLSLERRLVDILVIRDR</sequence>
<evidence type="ECO:0000256" key="1">
    <source>
        <dbReference type="SAM" id="SignalP"/>
    </source>
</evidence>
<feature type="signal peptide" evidence="1">
    <location>
        <begin position="1"/>
        <end position="19"/>
    </location>
</feature>
<dbReference type="Pfam" id="PF08534">
    <property type="entry name" value="Redoxin"/>
    <property type="match status" value="1"/>
</dbReference>
<dbReference type="InterPro" id="IPR013740">
    <property type="entry name" value="Redoxin"/>
</dbReference>
<proteinExistence type="predicted"/>
<dbReference type="AlphaFoldDB" id="A0A562SR23"/>
<organism evidence="3 4">
    <name type="scientific">Lacibacter cauensis</name>
    <dbReference type="NCBI Taxonomy" id="510947"/>
    <lineage>
        <taxon>Bacteria</taxon>
        <taxon>Pseudomonadati</taxon>
        <taxon>Bacteroidota</taxon>
        <taxon>Chitinophagia</taxon>
        <taxon>Chitinophagales</taxon>
        <taxon>Chitinophagaceae</taxon>
        <taxon>Lacibacter</taxon>
    </lineage>
</organism>
<evidence type="ECO:0000259" key="2">
    <source>
        <dbReference type="PROSITE" id="PS51352"/>
    </source>
</evidence>
<comment type="caution">
    <text evidence="3">The sequence shown here is derived from an EMBL/GenBank/DDBJ whole genome shotgun (WGS) entry which is preliminary data.</text>
</comment>
<dbReference type="SUPFAM" id="SSF52833">
    <property type="entry name" value="Thioredoxin-like"/>
    <property type="match status" value="1"/>
</dbReference>
<dbReference type="Gene3D" id="3.40.30.10">
    <property type="entry name" value="Glutaredoxin"/>
    <property type="match status" value="1"/>
</dbReference>
<dbReference type="PROSITE" id="PS51352">
    <property type="entry name" value="THIOREDOXIN_2"/>
    <property type="match status" value="1"/>
</dbReference>
<accession>A0A562SR23</accession>
<dbReference type="PANTHER" id="PTHR42852:SF13">
    <property type="entry name" value="PROTEIN DIPZ"/>
    <property type="match status" value="1"/>
</dbReference>
<reference evidence="3 4" key="1">
    <citation type="journal article" date="2015" name="Stand. Genomic Sci.">
        <title>Genomic Encyclopedia of Bacterial and Archaeal Type Strains, Phase III: the genomes of soil and plant-associated and newly described type strains.</title>
        <authorList>
            <person name="Whitman W.B."/>
            <person name="Woyke T."/>
            <person name="Klenk H.P."/>
            <person name="Zhou Y."/>
            <person name="Lilburn T.G."/>
            <person name="Beck B.J."/>
            <person name="De Vos P."/>
            <person name="Vandamme P."/>
            <person name="Eisen J.A."/>
            <person name="Garrity G."/>
            <person name="Hugenholtz P."/>
            <person name="Kyrpides N.C."/>
        </authorList>
    </citation>
    <scope>NUCLEOTIDE SEQUENCE [LARGE SCALE GENOMIC DNA]</scope>
    <source>
        <strain evidence="3 4">CGMCC 1.7271</strain>
    </source>
</reference>
<dbReference type="InterPro" id="IPR013766">
    <property type="entry name" value="Thioredoxin_domain"/>
</dbReference>
<dbReference type="InterPro" id="IPR036249">
    <property type="entry name" value="Thioredoxin-like_sf"/>
</dbReference>
<gene>
    <name evidence="3" type="ORF">IQ13_1364</name>
</gene>
<dbReference type="GO" id="GO:0016491">
    <property type="term" value="F:oxidoreductase activity"/>
    <property type="evidence" value="ECO:0007669"/>
    <property type="project" value="InterPro"/>
</dbReference>
<keyword evidence="4" id="KW-1185">Reference proteome</keyword>
<dbReference type="CDD" id="cd02966">
    <property type="entry name" value="TlpA_like_family"/>
    <property type="match status" value="1"/>
</dbReference>
<dbReference type="InterPro" id="IPR050553">
    <property type="entry name" value="Thioredoxin_ResA/DsbE_sf"/>
</dbReference>
<dbReference type="OrthoDB" id="793244at2"/>
<dbReference type="EMBL" id="VLLE01000003">
    <property type="protein sequence ID" value="TWI83256.1"/>
    <property type="molecule type" value="Genomic_DNA"/>
</dbReference>
<feature type="chain" id="PRO_5022063069" evidence="1">
    <location>
        <begin position="20"/>
        <end position="432"/>
    </location>
</feature>
<dbReference type="RefSeq" id="WP_144885330.1">
    <property type="nucleotide sequence ID" value="NZ_VLLE01000003.1"/>
</dbReference>
<dbReference type="Proteomes" id="UP000316167">
    <property type="component" value="Unassembled WGS sequence"/>
</dbReference>
<protein>
    <submittedName>
        <fullName evidence="3">AhpC/TSA family protein</fullName>
    </submittedName>
</protein>
<evidence type="ECO:0000313" key="4">
    <source>
        <dbReference type="Proteomes" id="UP000316167"/>
    </source>
</evidence>
<evidence type="ECO:0000313" key="3">
    <source>
        <dbReference type="EMBL" id="TWI83256.1"/>
    </source>
</evidence>
<dbReference type="PANTHER" id="PTHR42852">
    <property type="entry name" value="THIOL:DISULFIDE INTERCHANGE PROTEIN DSBE"/>
    <property type="match status" value="1"/>
</dbReference>
<keyword evidence="1" id="KW-0732">Signal</keyword>
<name>A0A562SR23_9BACT</name>
<feature type="domain" description="Thioredoxin" evidence="2">
    <location>
        <begin position="25"/>
        <end position="170"/>
    </location>
</feature>